<evidence type="ECO:0000313" key="2">
    <source>
        <dbReference type="Proteomes" id="UP000252107"/>
    </source>
</evidence>
<sequence length="249" mass="28140">MPSQKELVQSVIDALVLLNRDDPESDKLASYLYNADPRLSEYLEKLKQFTQLKNPTLSESKKAGELLEQIVCLVFRGLQGATSFKSFQSAGPQYDFIVSGDQLAWLHVCNLLYLKENQRSIVVEAKATQSPLPDKQFARLCSIMELNLSSTVGLGVFFTLNGATGFPQQSDSRQRAIRDCRLRQVIFHAKTQKIIVVLDKDDIFEFSKNGSLIQILVRKIRDLEELSGLPTPSVEQREEVDLPDHLKQL</sequence>
<evidence type="ECO:0008006" key="3">
    <source>
        <dbReference type="Google" id="ProtNLM"/>
    </source>
</evidence>
<evidence type="ECO:0000313" key="1">
    <source>
        <dbReference type="EMBL" id="RCJ42275.1"/>
    </source>
</evidence>
<reference evidence="1" key="1">
    <citation type="submission" date="2016-04" db="EMBL/GenBank/DDBJ databases">
        <authorList>
            <person name="Tabuchi Yagui T.R."/>
        </authorList>
    </citation>
    <scope>NUCLEOTIDE SEQUENCE [LARGE SCALE GENOMIC DNA]</scope>
    <source>
        <strain evidence="1">NIES-26</strain>
    </source>
</reference>
<protein>
    <recommendedName>
        <fullName evidence="3">Restriction endonuclease type IV Mrr domain-containing protein</fullName>
    </recommendedName>
</protein>
<dbReference type="AlphaFoldDB" id="A0A367S0J3"/>
<gene>
    <name evidence="1" type="ORF">A6770_08690</name>
</gene>
<organism evidence="1 2">
    <name type="scientific">Nostoc minutum NIES-26</name>
    <dbReference type="NCBI Taxonomy" id="1844469"/>
    <lineage>
        <taxon>Bacteria</taxon>
        <taxon>Bacillati</taxon>
        <taxon>Cyanobacteriota</taxon>
        <taxon>Cyanophyceae</taxon>
        <taxon>Nostocales</taxon>
        <taxon>Nostocaceae</taxon>
        <taxon>Nostoc</taxon>
    </lineage>
</organism>
<name>A0A367S0J3_9NOSO</name>
<keyword evidence="2" id="KW-1185">Reference proteome</keyword>
<accession>A0A367S0J3</accession>
<proteinExistence type="predicted"/>
<dbReference type="Proteomes" id="UP000252107">
    <property type="component" value="Unassembled WGS sequence"/>
</dbReference>
<dbReference type="EMBL" id="LXQD01000012">
    <property type="protein sequence ID" value="RCJ42275.1"/>
    <property type="molecule type" value="Genomic_DNA"/>
</dbReference>
<comment type="caution">
    <text evidence="1">The sequence shown here is derived from an EMBL/GenBank/DDBJ whole genome shotgun (WGS) entry which is preliminary data.</text>
</comment>